<reference evidence="2 3" key="1">
    <citation type="submission" date="2019-06" db="EMBL/GenBank/DDBJ databases">
        <title>Genomic Encyclopedia of Type Strains, Phase IV (KMG-V): Genome sequencing to study the core and pangenomes of soil and plant-associated prokaryotes.</title>
        <authorList>
            <person name="Whitman W."/>
        </authorList>
    </citation>
    <scope>NUCLEOTIDE SEQUENCE [LARGE SCALE GENOMIC DNA]</scope>
    <source>
        <strain evidence="2 3">BR 11622</strain>
    </source>
</reference>
<evidence type="ECO:0008006" key="4">
    <source>
        <dbReference type="Google" id="ProtNLM"/>
    </source>
</evidence>
<dbReference type="InterPro" id="IPR023614">
    <property type="entry name" value="Porin_dom_sf"/>
</dbReference>
<feature type="chain" id="PRO_5022167860" description="Porin" evidence="1">
    <location>
        <begin position="34"/>
        <end position="426"/>
    </location>
</feature>
<organism evidence="2 3">
    <name type="scientific">Nitrospirillum amazonense</name>
    <dbReference type="NCBI Taxonomy" id="28077"/>
    <lineage>
        <taxon>Bacteria</taxon>
        <taxon>Pseudomonadati</taxon>
        <taxon>Pseudomonadota</taxon>
        <taxon>Alphaproteobacteria</taxon>
        <taxon>Rhodospirillales</taxon>
        <taxon>Azospirillaceae</taxon>
        <taxon>Nitrospirillum</taxon>
    </lineage>
</organism>
<dbReference type="SUPFAM" id="SSF56935">
    <property type="entry name" value="Porins"/>
    <property type="match status" value="1"/>
</dbReference>
<gene>
    <name evidence="2" type="ORF">FBZ90_1309</name>
</gene>
<dbReference type="AlphaFoldDB" id="A0A560GIL0"/>
<dbReference type="EMBL" id="VITR01000030">
    <property type="protein sequence ID" value="TWB33631.1"/>
    <property type="molecule type" value="Genomic_DNA"/>
</dbReference>
<dbReference type="RefSeq" id="WP_145736742.1">
    <property type="nucleotide sequence ID" value="NZ_VITR01000030.1"/>
</dbReference>
<sequence length="426" mass="47020">MRRAVIPGAIPGALSRATLPLALILASPRLAGAAEGYPDIEFHGLLDARVVRTPDDRSAFDGGLGKLRTGGDPGTRTTTLAEASLMATAHLMPGLDVYTHVRAEGEQRTAVDIIEAYARWRPVPTGPLAWQVKAGAFFPPLSLENDGLAWTSRYTLTPSAINSWVGEELRTEGSEVTLTWRPEGLGGSRFDLIGAVFAGNDGTGEMLDYRGWGLVERPAGLLDALRLPDEVAFHQGRSPPVRFQPFAEIDHQPGFYVGGRWTDPSAGELSYLHWDNRADPTITNGKAYAWATYFDSLGYKIMPAPGLTLLAQAMRGGTTVQPTIATESEGYFEALYLLISQEWGRFRLSGRFDAFGTHEDTPVTFRPHFDEHGKAYTAALSYRPLAWMRWTVEWVHVDSRRQQRLNVNLPIEAHENQAQLGVRLFF</sequence>
<keyword evidence="3" id="KW-1185">Reference proteome</keyword>
<comment type="caution">
    <text evidence="2">The sequence shown here is derived from an EMBL/GenBank/DDBJ whole genome shotgun (WGS) entry which is preliminary data.</text>
</comment>
<evidence type="ECO:0000313" key="3">
    <source>
        <dbReference type="Proteomes" id="UP000315751"/>
    </source>
</evidence>
<name>A0A560GIL0_9PROT</name>
<accession>A0A560GIL0</accession>
<evidence type="ECO:0000256" key="1">
    <source>
        <dbReference type="SAM" id="SignalP"/>
    </source>
</evidence>
<dbReference type="Proteomes" id="UP000315751">
    <property type="component" value="Unassembled WGS sequence"/>
</dbReference>
<proteinExistence type="predicted"/>
<evidence type="ECO:0000313" key="2">
    <source>
        <dbReference type="EMBL" id="TWB33631.1"/>
    </source>
</evidence>
<dbReference type="Gene3D" id="2.40.160.10">
    <property type="entry name" value="Porin"/>
    <property type="match status" value="1"/>
</dbReference>
<keyword evidence="1" id="KW-0732">Signal</keyword>
<feature type="signal peptide" evidence="1">
    <location>
        <begin position="1"/>
        <end position="33"/>
    </location>
</feature>
<protein>
    <recommendedName>
        <fullName evidence="4">Porin</fullName>
    </recommendedName>
</protein>
<dbReference type="OrthoDB" id="7531957at2"/>